<dbReference type="SUPFAM" id="SSF55961">
    <property type="entry name" value="Bet v1-like"/>
    <property type="match status" value="1"/>
</dbReference>
<organism evidence="1 2">
    <name type="scientific">Leptospira wolffii</name>
    <dbReference type="NCBI Taxonomy" id="409998"/>
    <lineage>
        <taxon>Bacteria</taxon>
        <taxon>Pseudomonadati</taxon>
        <taxon>Spirochaetota</taxon>
        <taxon>Spirochaetia</taxon>
        <taxon>Leptospirales</taxon>
        <taxon>Leptospiraceae</taxon>
        <taxon>Leptospira</taxon>
    </lineage>
</organism>
<dbReference type="Gene3D" id="3.30.530.20">
    <property type="match status" value="1"/>
</dbReference>
<gene>
    <name evidence="1" type="ORF">CH371_10710</name>
</gene>
<dbReference type="Proteomes" id="UP000231912">
    <property type="component" value="Unassembled WGS sequence"/>
</dbReference>
<name>A0A2M9ZCD0_9LEPT</name>
<dbReference type="EMBL" id="NPDT01000003">
    <property type="protein sequence ID" value="PJZ65987.1"/>
    <property type="molecule type" value="Genomic_DNA"/>
</dbReference>
<comment type="caution">
    <text evidence="1">The sequence shown here is derived from an EMBL/GenBank/DDBJ whole genome shotgun (WGS) entry which is preliminary data.</text>
</comment>
<accession>A0A2M9ZCD0</accession>
<dbReference type="RefSeq" id="WP_100758874.1">
    <property type="nucleotide sequence ID" value="NZ_NPDT01000003.1"/>
</dbReference>
<sequence length="138" mass="15846">MKRTLKAKHIGVTISAAFSSAYKYLSDPSNFPEWASGLCKSITHLSGNEWMVDSPMGKVKVKFTESNPFGIIDHYVELEPGKIVYNPMRILENEEGCEIVFTLFQTTEMSEEKFKEDEAWVQKDLEELKNLLEKKFSD</sequence>
<dbReference type="AlphaFoldDB" id="A0A2M9ZCD0"/>
<evidence type="ECO:0000313" key="2">
    <source>
        <dbReference type="Proteomes" id="UP000231912"/>
    </source>
</evidence>
<evidence type="ECO:0000313" key="1">
    <source>
        <dbReference type="EMBL" id="PJZ65987.1"/>
    </source>
</evidence>
<dbReference type="InterPro" id="IPR023393">
    <property type="entry name" value="START-like_dom_sf"/>
</dbReference>
<proteinExistence type="predicted"/>
<reference evidence="1 2" key="1">
    <citation type="submission" date="2017-07" db="EMBL/GenBank/DDBJ databases">
        <title>Leptospira spp. isolated from tropical soils.</title>
        <authorList>
            <person name="Thibeaux R."/>
            <person name="Iraola G."/>
            <person name="Ferres I."/>
            <person name="Bierque E."/>
            <person name="Girault D."/>
            <person name="Soupe-Gilbert M.-E."/>
            <person name="Picardeau M."/>
            <person name="Goarant C."/>
        </authorList>
    </citation>
    <scope>NUCLEOTIDE SEQUENCE [LARGE SCALE GENOMIC DNA]</scope>
    <source>
        <strain evidence="1 2">FH2-C-A2</strain>
    </source>
</reference>
<protein>
    <submittedName>
        <fullName evidence="1">Polyketide cyclase</fullName>
    </submittedName>
</protein>